<comment type="caution">
    <text evidence="5">The sequence shown here is derived from an EMBL/GenBank/DDBJ whole genome shotgun (WGS) entry which is preliminary data.</text>
</comment>
<dbReference type="InterPro" id="IPR053142">
    <property type="entry name" value="PchR_regulatory_protein"/>
</dbReference>
<keyword evidence="1" id="KW-0805">Transcription regulation</keyword>
<dbReference type="PRINTS" id="PR00032">
    <property type="entry name" value="HTHARAC"/>
</dbReference>
<evidence type="ECO:0000256" key="1">
    <source>
        <dbReference type="ARBA" id="ARBA00023015"/>
    </source>
</evidence>
<dbReference type="AlphaFoldDB" id="A0AA43GZY3"/>
<dbReference type="SMART" id="SM00342">
    <property type="entry name" value="HTH_ARAC"/>
    <property type="match status" value="1"/>
</dbReference>
<dbReference type="PROSITE" id="PS00041">
    <property type="entry name" value="HTH_ARAC_FAMILY_1"/>
    <property type="match status" value="1"/>
</dbReference>
<dbReference type="PANTHER" id="PTHR47893">
    <property type="entry name" value="REGULATORY PROTEIN PCHR"/>
    <property type="match status" value="1"/>
</dbReference>
<proteinExistence type="predicted"/>
<evidence type="ECO:0000256" key="2">
    <source>
        <dbReference type="ARBA" id="ARBA00023125"/>
    </source>
</evidence>
<accession>A0AA43GZY3</accession>
<name>A0AA43GZY3_9CYAN</name>
<dbReference type="Gene3D" id="1.10.10.60">
    <property type="entry name" value="Homeodomain-like"/>
    <property type="match status" value="2"/>
</dbReference>
<evidence type="ECO:0000313" key="5">
    <source>
        <dbReference type="EMBL" id="MDH6064188.1"/>
    </source>
</evidence>
<dbReference type="InterPro" id="IPR018062">
    <property type="entry name" value="HTH_AraC-typ_CS"/>
</dbReference>
<dbReference type="EMBL" id="JANQDL010000073">
    <property type="protein sequence ID" value="MDH6064188.1"/>
    <property type="molecule type" value="Genomic_DNA"/>
</dbReference>
<dbReference type="GO" id="GO:0003700">
    <property type="term" value="F:DNA-binding transcription factor activity"/>
    <property type="evidence" value="ECO:0007669"/>
    <property type="project" value="InterPro"/>
</dbReference>
<evidence type="ECO:0000256" key="3">
    <source>
        <dbReference type="ARBA" id="ARBA00023163"/>
    </source>
</evidence>
<dbReference type="InterPro" id="IPR020449">
    <property type="entry name" value="Tscrpt_reg_AraC-type_HTH"/>
</dbReference>
<protein>
    <submittedName>
        <fullName evidence="5">AraC family transcriptional regulator</fullName>
    </submittedName>
</protein>
<reference evidence="5 6" key="1">
    <citation type="journal article" date="2023" name="J. Phycol.">
        <title>Chrysosporum ovalisporum is synonymous with the true-branching cyanobacterium Umezakia natans (Nostocales/Aphanizomenonaceae).</title>
        <authorList>
            <person name="McGregor G.B."/>
            <person name="Sendall B.C."/>
            <person name="Niiyama Y."/>
            <person name="Tuji A."/>
            <person name="Willis A."/>
        </authorList>
    </citation>
    <scope>NUCLEOTIDE SEQUENCE [LARGE SCALE GENOMIC DNA]</scope>
    <source>
        <strain evidence="5 6">FSS-62</strain>
    </source>
</reference>
<evidence type="ECO:0000313" key="6">
    <source>
        <dbReference type="Proteomes" id="UP001159370"/>
    </source>
</evidence>
<dbReference type="Proteomes" id="UP001159370">
    <property type="component" value="Unassembled WGS sequence"/>
</dbReference>
<sequence>MANIVSLAHYQELWRERNQNTKAPDPSDPSDIINLCPQEFGSGYERWIELREINLLIIDANFHQNLIVERAPKAIYNEGLEFGFHLLGYWNNTHPGQNFFCSGGVHQTAKSEFCRHQRLLKVDIHLESTELLSNFITNSLSAISPPIIKKLTEPNQEQNFQIDNITPEMRIALEQIINCPFTGLNKKIYLESKCLELIALKLEQLAKSKNISAKVTALKQDDIDRIYYAKEILAQNLNNPPSLLELAKKVGLNDYKLKLGFRQVFGTTAFSYLQQQRMEKARQLLLAGEMNVKEIARAVGYANQSRFAAAFRKEFNTNPKSYDLLLRGCLKNLRE</sequence>
<feature type="domain" description="HTH araC/xylS-type" evidence="4">
    <location>
        <begin position="227"/>
        <end position="325"/>
    </location>
</feature>
<dbReference type="InterPro" id="IPR018060">
    <property type="entry name" value="HTH_AraC"/>
</dbReference>
<dbReference type="GO" id="GO:0043565">
    <property type="term" value="F:sequence-specific DNA binding"/>
    <property type="evidence" value="ECO:0007669"/>
    <property type="project" value="InterPro"/>
</dbReference>
<dbReference type="SUPFAM" id="SSF46689">
    <property type="entry name" value="Homeodomain-like"/>
    <property type="match status" value="2"/>
</dbReference>
<keyword evidence="3" id="KW-0804">Transcription</keyword>
<gene>
    <name evidence="5" type="ORF">NWP23_10505</name>
</gene>
<dbReference type="PROSITE" id="PS01124">
    <property type="entry name" value="HTH_ARAC_FAMILY_2"/>
    <property type="match status" value="1"/>
</dbReference>
<evidence type="ECO:0000259" key="4">
    <source>
        <dbReference type="PROSITE" id="PS01124"/>
    </source>
</evidence>
<keyword evidence="2" id="KW-0238">DNA-binding</keyword>
<dbReference type="PANTHER" id="PTHR47893:SF1">
    <property type="entry name" value="REGULATORY PROTEIN PCHR"/>
    <property type="match status" value="1"/>
</dbReference>
<dbReference type="InterPro" id="IPR009057">
    <property type="entry name" value="Homeodomain-like_sf"/>
</dbReference>
<dbReference type="RefSeq" id="WP_280657541.1">
    <property type="nucleotide sequence ID" value="NZ_JANQDL010000073.1"/>
</dbReference>
<dbReference type="Pfam" id="PF12833">
    <property type="entry name" value="HTH_18"/>
    <property type="match status" value="1"/>
</dbReference>
<organism evidence="5 6">
    <name type="scientific">Umezakia ovalisporum FSS-62</name>
    <dbReference type="NCBI Taxonomy" id="2971776"/>
    <lineage>
        <taxon>Bacteria</taxon>
        <taxon>Bacillati</taxon>
        <taxon>Cyanobacteriota</taxon>
        <taxon>Cyanophyceae</taxon>
        <taxon>Nostocales</taxon>
        <taxon>Nodulariaceae</taxon>
        <taxon>Umezakia</taxon>
    </lineage>
</organism>